<keyword evidence="3" id="KW-1185">Reference proteome</keyword>
<dbReference type="SUPFAM" id="SSF50494">
    <property type="entry name" value="Trypsin-like serine proteases"/>
    <property type="match status" value="1"/>
</dbReference>
<dbReference type="EC" id="3.4.21.-" evidence="2"/>
<keyword evidence="1" id="KW-0732">Signal</keyword>
<dbReference type="PANTHER" id="PTHR36234:SF5">
    <property type="entry name" value="LYSYL ENDOPEPTIDASE"/>
    <property type="match status" value="1"/>
</dbReference>
<evidence type="ECO:0000313" key="3">
    <source>
        <dbReference type="Proteomes" id="UP001597463"/>
    </source>
</evidence>
<organism evidence="2 3">
    <name type="scientific">Comamonas terrae</name>
    <dbReference type="NCBI Taxonomy" id="673548"/>
    <lineage>
        <taxon>Bacteria</taxon>
        <taxon>Pseudomonadati</taxon>
        <taxon>Pseudomonadota</taxon>
        <taxon>Betaproteobacteria</taxon>
        <taxon>Burkholderiales</taxon>
        <taxon>Comamonadaceae</taxon>
        <taxon>Comamonas</taxon>
    </lineage>
</organism>
<evidence type="ECO:0000313" key="2">
    <source>
        <dbReference type="EMBL" id="MFD2754804.1"/>
    </source>
</evidence>
<dbReference type="Pfam" id="PF13365">
    <property type="entry name" value="Trypsin_2"/>
    <property type="match status" value="1"/>
</dbReference>
<dbReference type="PROSITE" id="PS51257">
    <property type="entry name" value="PROKAR_LIPOPROTEIN"/>
    <property type="match status" value="1"/>
</dbReference>
<comment type="caution">
    <text evidence="2">The sequence shown here is derived from an EMBL/GenBank/DDBJ whole genome shotgun (WGS) entry which is preliminary data.</text>
</comment>
<dbReference type="InterPro" id="IPR043504">
    <property type="entry name" value="Peptidase_S1_PA_chymotrypsin"/>
</dbReference>
<protein>
    <submittedName>
        <fullName evidence="2">Trypsin-like serine peptidase</fullName>
        <ecNumber evidence="2">3.4.21.-</ecNumber>
    </submittedName>
</protein>
<feature type="signal peptide" evidence="1">
    <location>
        <begin position="1"/>
        <end position="24"/>
    </location>
</feature>
<dbReference type="PANTHER" id="PTHR36234">
    <property type="entry name" value="LYSYL ENDOPEPTIDASE"/>
    <property type="match status" value="1"/>
</dbReference>
<reference evidence="3" key="1">
    <citation type="journal article" date="2019" name="Int. J. Syst. Evol. Microbiol.">
        <title>The Global Catalogue of Microorganisms (GCM) 10K type strain sequencing project: providing services to taxonomists for standard genome sequencing and annotation.</title>
        <authorList>
            <consortium name="The Broad Institute Genomics Platform"/>
            <consortium name="The Broad Institute Genome Sequencing Center for Infectious Disease"/>
            <person name="Wu L."/>
            <person name="Ma J."/>
        </authorList>
    </citation>
    <scope>NUCLEOTIDE SEQUENCE [LARGE SCALE GENOMIC DNA]</scope>
    <source>
        <strain evidence="3">TISTR 1906</strain>
    </source>
</reference>
<keyword evidence="2" id="KW-0378">Hydrolase</keyword>
<sequence>MDRWTQRRLVGLGCMGVAAALLVAACGGGSDGVNSSSPPSNPPKAYVLDSVVLPASAAKSAVAPAAAVRPPAATLVLPPWNEAKQAAVAAPGTPTQIGVPRALPATQTVEDMARILHWSPSPEGGQVAALSITSTGAYGVRLGLVIDSLPDAAQVRLYRQDGSKSGYQTTGQAINEALARNRAADGNTQAAGTWWSPDLGAEEVTLEIGLPAGVSAAQLRFAIPALAHAYVNLALPTDADLRETYAVKSVGDAGSCELDASCADQYATERNAVARMTFIGPDSRYYYCTGTLLNNTKVDYAPYFLTANHCISTQSSATSLRTDWFFRSASCNSFAPSPLASTRQQGATLLYATSVTDTTLLRLNETPPAGVTLAGWDARGTATVNVPIYALHHPQGDWLKYSEGQIQRYSNCSLSGGGISCSAGNAQSDFLAVGWSKGTTEGGSSGSALFIGGRVVGTLSGGSSACTATGGIDAYGRFDHAFGNRLKDWLAQ</sequence>
<evidence type="ECO:0000256" key="1">
    <source>
        <dbReference type="SAM" id="SignalP"/>
    </source>
</evidence>
<feature type="chain" id="PRO_5047306069" evidence="1">
    <location>
        <begin position="25"/>
        <end position="492"/>
    </location>
</feature>
<dbReference type="Gene3D" id="2.40.10.10">
    <property type="entry name" value="Trypsin-like serine proteases"/>
    <property type="match status" value="2"/>
</dbReference>
<accession>A0ABW5UQN0</accession>
<dbReference type="EMBL" id="JBHUMV010000005">
    <property type="protein sequence ID" value="MFD2754804.1"/>
    <property type="molecule type" value="Genomic_DNA"/>
</dbReference>
<dbReference type="Proteomes" id="UP001597463">
    <property type="component" value="Unassembled WGS sequence"/>
</dbReference>
<dbReference type="RefSeq" id="WP_083526586.1">
    <property type="nucleotide sequence ID" value="NZ_BCNT01000005.1"/>
</dbReference>
<gene>
    <name evidence="2" type="ORF">ACFSW6_11960</name>
</gene>
<dbReference type="GO" id="GO:0016787">
    <property type="term" value="F:hydrolase activity"/>
    <property type="evidence" value="ECO:0007669"/>
    <property type="project" value="UniProtKB-KW"/>
</dbReference>
<dbReference type="InterPro" id="IPR009003">
    <property type="entry name" value="Peptidase_S1_PA"/>
</dbReference>
<proteinExistence type="predicted"/>
<name>A0ABW5UQN0_9BURK</name>